<evidence type="ECO:0000256" key="3">
    <source>
        <dbReference type="RuleBase" id="RU000408"/>
    </source>
</evidence>
<dbReference type="GO" id="GO:0005829">
    <property type="term" value="C:cytosol"/>
    <property type="evidence" value="ECO:0007669"/>
    <property type="project" value="UniProtKB-ARBA"/>
</dbReference>
<dbReference type="InterPro" id="IPR012340">
    <property type="entry name" value="NA-bd_OB-fold"/>
</dbReference>
<keyword evidence="2" id="KW-0963">Cytoplasm</keyword>
<dbReference type="GO" id="GO:0003676">
    <property type="term" value="F:nucleic acid binding"/>
    <property type="evidence" value="ECO:0007669"/>
    <property type="project" value="InterPro"/>
</dbReference>
<organism evidence="5 6">
    <name type="scientific">Myroides odoratus</name>
    <name type="common">Flavobacterium odoratum</name>
    <dbReference type="NCBI Taxonomy" id="256"/>
    <lineage>
        <taxon>Bacteria</taxon>
        <taxon>Pseudomonadati</taxon>
        <taxon>Bacteroidota</taxon>
        <taxon>Flavobacteriia</taxon>
        <taxon>Flavobacteriales</taxon>
        <taxon>Flavobacteriaceae</taxon>
        <taxon>Myroides</taxon>
    </lineage>
</organism>
<dbReference type="InterPro" id="IPR011129">
    <property type="entry name" value="CSD"/>
</dbReference>
<dbReference type="PROSITE" id="PS00352">
    <property type="entry name" value="CSD_1"/>
    <property type="match status" value="1"/>
</dbReference>
<dbReference type="InterPro" id="IPR002059">
    <property type="entry name" value="CSP_DNA-bd"/>
</dbReference>
<dbReference type="PANTHER" id="PTHR11544">
    <property type="entry name" value="COLD SHOCK DOMAIN CONTAINING PROTEINS"/>
    <property type="match status" value="1"/>
</dbReference>
<evidence type="ECO:0000313" key="6">
    <source>
        <dbReference type="Proteomes" id="UP000596202"/>
    </source>
</evidence>
<sequence length="67" mass="7585">MHTGVIKFFNEDKGLFGFITNEATKQDIFVHITGLRTKNVEQGNRVSYEEEQGKKGLIATNVQVIED</sequence>
<dbReference type="InterPro" id="IPR019844">
    <property type="entry name" value="CSD_CS"/>
</dbReference>
<dbReference type="PIRSF" id="PIRSF002599">
    <property type="entry name" value="Cold_shock_A"/>
    <property type="match status" value="1"/>
</dbReference>
<dbReference type="OrthoDB" id="9805039at2"/>
<evidence type="ECO:0000256" key="2">
    <source>
        <dbReference type="ARBA" id="ARBA00022490"/>
    </source>
</evidence>
<gene>
    <name evidence="5" type="ORF">I6I88_18395</name>
</gene>
<proteinExistence type="predicted"/>
<dbReference type="AlphaFoldDB" id="A0A9Q6Z8L8"/>
<dbReference type="Gene3D" id="2.40.50.140">
    <property type="entry name" value="Nucleic acid-binding proteins"/>
    <property type="match status" value="1"/>
</dbReference>
<reference evidence="5 6" key="1">
    <citation type="submission" date="2021-01" db="EMBL/GenBank/DDBJ databases">
        <title>FDA dAtabase for Regulatory Grade micrObial Sequences (FDA-ARGOS): Supporting development and validation of Infectious Disease Dx tests.</title>
        <authorList>
            <person name="Sproer C."/>
            <person name="Gronow S."/>
            <person name="Severitt S."/>
            <person name="Schroder I."/>
            <person name="Tallon L."/>
            <person name="Sadzewicz L."/>
            <person name="Zhao X."/>
            <person name="Boylan J."/>
            <person name="Ott S."/>
            <person name="Bowen H."/>
            <person name="Vavikolanu K."/>
            <person name="Mehta A."/>
            <person name="Aluvathingal J."/>
            <person name="Nadendla S."/>
            <person name="Lowell S."/>
            <person name="Myers T."/>
            <person name="Yan Y."/>
            <person name="Sichtig H."/>
        </authorList>
    </citation>
    <scope>NUCLEOTIDE SEQUENCE [LARGE SCALE GENOMIC DNA]</scope>
    <source>
        <strain evidence="5 6">FDAARGOS_1131</strain>
    </source>
</reference>
<dbReference type="GeneID" id="93529661"/>
<accession>A0A9Q6Z8L8</accession>
<dbReference type="CDD" id="cd04458">
    <property type="entry name" value="CSP_CDS"/>
    <property type="match status" value="1"/>
</dbReference>
<dbReference type="SMART" id="SM00357">
    <property type="entry name" value="CSP"/>
    <property type="match status" value="1"/>
</dbReference>
<name>A0A9Q6Z8L8_MYROD</name>
<dbReference type="SUPFAM" id="SSF50249">
    <property type="entry name" value="Nucleic acid-binding proteins"/>
    <property type="match status" value="1"/>
</dbReference>
<evidence type="ECO:0000313" key="5">
    <source>
        <dbReference type="EMBL" id="QQU00103.1"/>
    </source>
</evidence>
<protein>
    <submittedName>
        <fullName evidence="5">Cold shock domain-containing protein</fullName>
    </submittedName>
</protein>
<dbReference type="InterPro" id="IPR012156">
    <property type="entry name" value="Cold_shock_CspA"/>
</dbReference>
<feature type="domain" description="CSD" evidence="4">
    <location>
        <begin position="1"/>
        <end position="64"/>
    </location>
</feature>
<dbReference type="Proteomes" id="UP000596202">
    <property type="component" value="Chromosome"/>
</dbReference>
<evidence type="ECO:0000256" key="1">
    <source>
        <dbReference type="ARBA" id="ARBA00004496"/>
    </source>
</evidence>
<comment type="subcellular location">
    <subcellularLocation>
        <location evidence="1 3">Cytoplasm</location>
    </subcellularLocation>
</comment>
<dbReference type="InterPro" id="IPR050181">
    <property type="entry name" value="Cold_shock_domain"/>
</dbReference>
<dbReference type="RefSeq" id="WP_002989026.1">
    <property type="nucleotide sequence ID" value="NZ_CP068108.1"/>
</dbReference>
<evidence type="ECO:0000259" key="4">
    <source>
        <dbReference type="PROSITE" id="PS51857"/>
    </source>
</evidence>
<dbReference type="EMBL" id="CP068108">
    <property type="protein sequence ID" value="QQU00103.1"/>
    <property type="molecule type" value="Genomic_DNA"/>
</dbReference>
<dbReference type="Pfam" id="PF00313">
    <property type="entry name" value="CSD"/>
    <property type="match status" value="1"/>
</dbReference>
<dbReference type="PROSITE" id="PS51857">
    <property type="entry name" value="CSD_2"/>
    <property type="match status" value="1"/>
</dbReference>